<dbReference type="KEGG" id="cdet:87948724"/>
<gene>
    <name evidence="3" type="ORF">CDEST_12224</name>
</gene>
<evidence type="ECO:0000256" key="2">
    <source>
        <dbReference type="SAM" id="Phobius"/>
    </source>
</evidence>
<dbReference type="GeneID" id="87948724"/>
<keyword evidence="2" id="KW-0812">Transmembrane</keyword>
<feature type="compositionally biased region" description="Polar residues" evidence="1">
    <location>
        <begin position="27"/>
        <end position="38"/>
    </location>
</feature>
<dbReference type="EMBL" id="CP137312">
    <property type="protein sequence ID" value="WQF87210.1"/>
    <property type="molecule type" value="Genomic_DNA"/>
</dbReference>
<keyword evidence="2" id="KW-1133">Transmembrane helix</keyword>
<evidence type="ECO:0000313" key="4">
    <source>
        <dbReference type="Proteomes" id="UP001322277"/>
    </source>
</evidence>
<dbReference type="AlphaFoldDB" id="A0AAX4IVA1"/>
<keyword evidence="2" id="KW-0472">Membrane</keyword>
<name>A0AAX4IVA1_9PEZI</name>
<feature type="compositionally biased region" description="Polar residues" evidence="1">
    <location>
        <begin position="1"/>
        <end position="14"/>
    </location>
</feature>
<dbReference type="RefSeq" id="XP_062784431.1">
    <property type="nucleotide sequence ID" value="XM_062928380.1"/>
</dbReference>
<feature type="region of interest" description="Disordered" evidence="1">
    <location>
        <begin position="1"/>
        <end position="38"/>
    </location>
</feature>
<reference evidence="4" key="1">
    <citation type="journal article" date="2023" name="bioRxiv">
        <title>Complete genome of the Medicago anthracnose fungus, Colletotrichum destructivum, reveals a mini-chromosome-like region within a core chromosome.</title>
        <authorList>
            <person name="Lapalu N."/>
            <person name="Simon A."/>
            <person name="Lu A."/>
            <person name="Plaumann P.-L."/>
            <person name="Amselem J."/>
            <person name="Pigne S."/>
            <person name="Auger A."/>
            <person name="Koch C."/>
            <person name="Dallery J.-F."/>
            <person name="O'Connell R.J."/>
        </authorList>
    </citation>
    <scope>NUCLEOTIDE SEQUENCE [LARGE SCALE GENOMIC DNA]</scope>
    <source>
        <strain evidence="4">CBS 520.97</strain>
    </source>
</reference>
<feature type="transmembrane region" description="Helical" evidence="2">
    <location>
        <begin position="198"/>
        <end position="223"/>
    </location>
</feature>
<evidence type="ECO:0000256" key="1">
    <source>
        <dbReference type="SAM" id="MobiDB-lite"/>
    </source>
</evidence>
<accession>A0AAX4IVA1</accession>
<protein>
    <recommendedName>
        <fullName evidence="5">Integral membrane protein</fullName>
    </recommendedName>
</protein>
<proteinExistence type="predicted"/>
<organism evidence="3 4">
    <name type="scientific">Colletotrichum destructivum</name>
    <dbReference type="NCBI Taxonomy" id="34406"/>
    <lineage>
        <taxon>Eukaryota</taxon>
        <taxon>Fungi</taxon>
        <taxon>Dikarya</taxon>
        <taxon>Ascomycota</taxon>
        <taxon>Pezizomycotina</taxon>
        <taxon>Sordariomycetes</taxon>
        <taxon>Hypocreomycetidae</taxon>
        <taxon>Glomerellales</taxon>
        <taxon>Glomerellaceae</taxon>
        <taxon>Colletotrichum</taxon>
        <taxon>Colletotrichum destructivum species complex</taxon>
    </lineage>
</organism>
<dbReference type="Proteomes" id="UP001322277">
    <property type="component" value="Chromosome 8"/>
</dbReference>
<feature type="transmembrane region" description="Helical" evidence="2">
    <location>
        <begin position="77"/>
        <end position="98"/>
    </location>
</feature>
<sequence length="244" mass="26514">MPDASTNITNPRTSSAERKQAEGPSAKTKSLRSQNTPSSVPWMQCLRLLLRSVGLGIAFIIHGSEPRKALFHKSRRAVLAGSAVHILPAAVSACLLTYKIRGYFIGRKLEGVNSQDNLKLRALQISAKLQELLITASLGSIILNVIRRHLVFKDGVPLGLLGSDKAFAQVRPCLSFFWSVEFWGGVRSFRNQKWGQNIFLVGLLVVSGGLTLLAGPATAVLMIPRVMNLPTGGSIFWLNGEVLS</sequence>
<evidence type="ECO:0000313" key="3">
    <source>
        <dbReference type="EMBL" id="WQF87210.1"/>
    </source>
</evidence>
<keyword evidence="4" id="KW-1185">Reference proteome</keyword>
<evidence type="ECO:0008006" key="5">
    <source>
        <dbReference type="Google" id="ProtNLM"/>
    </source>
</evidence>